<protein>
    <recommendedName>
        <fullName evidence="2">PepSY domain-containing protein</fullName>
    </recommendedName>
</protein>
<sequence length="224" mass="25267">MKKKWLGIGMVGLLSVALVGCGDKKEEEHKESSSSSVEQTTKSTKEETKDSKAQSGNQTTKADAAKYVATPEQLNKAFQKKNKGYQLTEVKFETENQTPVYKMEGINSSAKKEVTWVINADKMNKELQRTEENEQENKDHEVLPLKEIKTSPKQAIEIAKKNADTDMKATEWTLKVDDNTPVYSVTFQKDRKNEQNEKEITLTAKDGKVVDSESDFEAESSYDD</sequence>
<proteinExistence type="predicted"/>
<gene>
    <name evidence="3" type="ORF">C683_0364</name>
</gene>
<name>K8ZM51_9ENTE</name>
<dbReference type="InterPro" id="IPR025711">
    <property type="entry name" value="PepSY"/>
</dbReference>
<evidence type="ECO:0000313" key="3">
    <source>
        <dbReference type="EMBL" id="EKU27583.1"/>
    </source>
</evidence>
<keyword evidence="4" id="KW-1185">Reference proteome</keyword>
<dbReference type="PROSITE" id="PS51257">
    <property type="entry name" value="PROKAR_LIPOPROTEIN"/>
    <property type="match status" value="1"/>
</dbReference>
<dbReference type="RefSeq" id="WP_009488786.1">
    <property type="nucleotide sequence ID" value="NZ_AMYT01000011.1"/>
</dbReference>
<dbReference type="EMBL" id="AMYT01000011">
    <property type="protein sequence ID" value="EKU27583.1"/>
    <property type="molecule type" value="Genomic_DNA"/>
</dbReference>
<feature type="domain" description="PepSY" evidence="2">
    <location>
        <begin position="151"/>
        <end position="213"/>
    </location>
</feature>
<feature type="compositionally biased region" description="Low complexity" evidence="1">
    <location>
        <begin position="33"/>
        <end position="42"/>
    </location>
</feature>
<feature type="region of interest" description="Disordered" evidence="1">
    <location>
        <begin position="22"/>
        <end position="67"/>
    </location>
</feature>
<organism evidence="3 4">
    <name type="scientific">Catellicoccus marimammalium M35/04/3</name>
    <dbReference type="NCBI Taxonomy" id="1234409"/>
    <lineage>
        <taxon>Bacteria</taxon>
        <taxon>Bacillati</taxon>
        <taxon>Bacillota</taxon>
        <taxon>Bacilli</taxon>
        <taxon>Lactobacillales</taxon>
        <taxon>Enterococcaceae</taxon>
        <taxon>Catellicoccus</taxon>
    </lineage>
</organism>
<feature type="compositionally biased region" description="Basic and acidic residues" evidence="1">
    <location>
        <begin position="22"/>
        <end position="32"/>
    </location>
</feature>
<dbReference type="AlphaFoldDB" id="K8ZM51"/>
<feature type="compositionally biased region" description="Basic and acidic residues" evidence="1">
    <location>
        <begin position="43"/>
        <end position="52"/>
    </location>
</feature>
<accession>K8ZM51</accession>
<reference evidence="3 4" key="1">
    <citation type="journal article" date="2013" name="Genome Announc.">
        <title>Draft Genome Sequence of Catellicoccus marimammalium, a Novel Species Commonly Found in Gull Feces.</title>
        <authorList>
            <person name="Weigand M.R."/>
            <person name="Ryu H."/>
            <person name="Bozcek L."/>
            <person name="Konstantinidis K.T."/>
            <person name="Santo Domingo J.W."/>
        </authorList>
    </citation>
    <scope>NUCLEOTIDE SEQUENCE [LARGE SCALE GENOMIC DNA]</scope>
    <source>
        <strain evidence="3 4">M35/04/3</strain>
    </source>
</reference>
<comment type="caution">
    <text evidence="3">The sequence shown here is derived from an EMBL/GenBank/DDBJ whole genome shotgun (WGS) entry which is preliminary data.</text>
</comment>
<dbReference type="Pfam" id="PF03413">
    <property type="entry name" value="PepSY"/>
    <property type="match status" value="1"/>
</dbReference>
<evidence type="ECO:0000256" key="1">
    <source>
        <dbReference type="SAM" id="MobiDB-lite"/>
    </source>
</evidence>
<evidence type="ECO:0000259" key="2">
    <source>
        <dbReference type="Pfam" id="PF03413"/>
    </source>
</evidence>
<dbReference type="Gene3D" id="3.10.450.40">
    <property type="match status" value="2"/>
</dbReference>
<dbReference type="Proteomes" id="UP000016057">
    <property type="component" value="Unassembled WGS sequence"/>
</dbReference>
<evidence type="ECO:0000313" key="4">
    <source>
        <dbReference type="Proteomes" id="UP000016057"/>
    </source>
</evidence>